<reference evidence="2 3" key="1">
    <citation type="submission" date="2014-04" db="EMBL/GenBank/DDBJ databases">
        <title>Evolutionary Origins and Diversification of the Mycorrhizal Mutualists.</title>
        <authorList>
            <consortium name="DOE Joint Genome Institute"/>
            <consortium name="Mycorrhizal Genomics Consortium"/>
            <person name="Kohler A."/>
            <person name="Kuo A."/>
            <person name="Nagy L.G."/>
            <person name="Floudas D."/>
            <person name="Copeland A."/>
            <person name="Barry K.W."/>
            <person name="Cichocki N."/>
            <person name="Veneault-Fourrey C."/>
            <person name="LaButti K."/>
            <person name="Lindquist E.A."/>
            <person name="Lipzen A."/>
            <person name="Lundell T."/>
            <person name="Morin E."/>
            <person name="Murat C."/>
            <person name="Riley R."/>
            <person name="Ohm R."/>
            <person name="Sun H."/>
            <person name="Tunlid A."/>
            <person name="Henrissat B."/>
            <person name="Grigoriev I.V."/>
            <person name="Hibbett D.S."/>
            <person name="Martin F."/>
        </authorList>
    </citation>
    <scope>NUCLEOTIDE SEQUENCE [LARGE SCALE GENOMIC DNA]</scope>
    <source>
        <strain evidence="2 3">Koide BX008</strain>
    </source>
</reference>
<protein>
    <submittedName>
        <fullName evidence="2">Uncharacterized protein</fullName>
    </submittedName>
</protein>
<feature type="compositionally biased region" description="Basic and acidic residues" evidence="1">
    <location>
        <begin position="174"/>
        <end position="193"/>
    </location>
</feature>
<dbReference type="OrthoDB" id="3267748at2759"/>
<dbReference type="HOGENOM" id="CLU_460755_0_0_1"/>
<feature type="region of interest" description="Disordered" evidence="1">
    <location>
        <begin position="319"/>
        <end position="483"/>
    </location>
</feature>
<name>A0A0C2T4D0_AMAMK</name>
<organism evidence="2 3">
    <name type="scientific">Amanita muscaria (strain Koide BX008)</name>
    <dbReference type="NCBI Taxonomy" id="946122"/>
    <lineage>
        <taxon>Eukaryota</taxon>
        <taxon>Fungi</taxon>
        <taxon>Dikarya</taxon>
        <taxon>Basidiomycota</taxon>
        <taxon>Agaricomycotina</taxon>
        <taxon>Agaricomycetes</taxon>
        <taxon>Agaricomycetidae</taxon>
        <taxon>Agaricales</taxon>
        <taxon>Pluteineae</taxon>
        <taxon>Amanitaceae</taxon>
        <taxon>Amanita</taxon>
    </lineage>
</organism>
<feature type="compositionally biased region" description="Basic and acidic residues" evidence="1">
    <location>
        <begin position="319"/>
        <end position="339"/>
    </location>
</feature>
<dbReference type="InParanoid" id="A0A0C2T4D0"/>
<dbReference type="Proteomes" id="UP000054549">
    <property type="component" value="Unassembled WGS sequence"/>
</dbReference>
<accession>A0A0C2T4D0</accession>
<feature type="compositionally biased region" description="Polar residues" evidence="1">
    <location>
        <begin position="38"/>
        <end position="48"/>
    </location>
</feature>
<feature type="compositionally biased region" description="Low complexity" evidence="1">
    <location>
        <begin position="142"/>
        <end position="162"/>
    </location>
</feature>
<feature type="compositionally biased region" description="Basic and acidic residues" evidence="1">
    <location>
        <begin position="20"/>
        <end position="32"/>
    </location>
</feature>
<evidence type="ECO:0000313" key="3">
    <source>
        <dbReference type="Proteomes" id="UP000054549"/>
    </source>
</evidence>
<feature type="compositionally biased region" description="Low complexity" evidence="1">
    <location>
        <begin position="430"/>
        <end position="456"/>
    </location>
</feature>
<proteinExistence type="predicted"/>
<keyword evidence="3" id="KW-1185">Reference proteome</keyword>
<feature type="compositionally biased region" description="Basic and acidic residues" evidence="1">
    <location>
        <begin position="352"/>
        <end position="374"/>
    </location>
</feature>
<feature type="compositionally biased region" description="Basic residues" evidence="1">
    <location>
        <begin position="340"/>
        <end position="351"/>
    </location>
</feature>
<evidence type="ECO:0000313" key="2">
    <source>
        <dbReference type="EMBL" id="KIL61389.1"/>
    </source>
</evidence>
<dbReference type="AlphaFoldDB" id="A0A0C2T4D0"/>
<dbReference type="STRING" id="946122.A0A0C2T4D0"/>
<feature type="region of interest" description="Disordered" evidence="1">
    <location>
        <begin position="245"/>
        <end position="271"/>
    </location>
</feature>
<feature type="region of interest" description="Disordered" evidence="1">
    <location>
        <begin position="1"/>
        <end position="193"/>
    </location>
</feature>
<feature type="compositionally biased region" description="Basic residues" evidence="1">
    <location>
        <begin position="459"/>
        <end position="478"/>
    </location>
</feature>
<dbReference type="EMBL" id="KN818285">
    <property type="protein sequence ID" value="KIL61389.1"/>
    <property type="molecule type" value="Genomic_DNA"/>
</dbReference>
<evidence type="ECO:0000256" key="1">
    <source>
        <dbReference type="SAM" id="MobiDB-lite"/>
    </source>
</evidence>
<sequence length="592" mass="66812">MSNEKISSHSDLPAMTLAEELMKTDGSRRESKYWTYGTVASSSSTSNKDLARKWGLDDSEDSGGRRQTRSSRKKGEPSVVQLEERGRLSRKLTNLNHHFNRNPEEETESQMSGELLETEERLSGELSDPEQLSGGLTAEPDGSSGKLTTGGSSLYSSGELIGTEFSSNQLESSEEPHSAKEGTPDTEEERREVEMTLTEELDFDDQTSETSTFHASEYIPGLCRGYITYPTWYDLSDEEDQLGPIPTGWVTPDEGETPPRFPEIETDEESLSDELSIRFDEIFDSINRTFNLNAVIVEVDSPESIKAESGSVDIRMEDVKKKGKKVDPAEKGPLYEKLHGKSSRKKANLKNKRTEDRPLHERLHDATKGRDTTKKSRKSVPAFVSPGPSRFRRDASEKPGGGWFRATTKKSDMESSEISSEGSGGDDTDSPPSSSDSPKGSSPSSSSSSSESSESSQANRRRHKRRRRHQRKSKKSKQKLRDIKKPFVWDGTPNLDTFDRWIYEVDTWCELVRIDDGDAVKILVQFMSGEAAKFFMKHVAMNRTKWTTKSIYEGLFDYCFPPRFKQQLRRKMVTARQGTQRNVRLEIYYGTE</sequence>
<gene>
    <name evidence="2" type="ORF">M378DRAFT_13564</name>
</gene>